<evidence type="ECO:0000259" key="2">
    <source>
        <dbReference type="PROSITE" id="PS50110"/>
    </source>
</evidence>
<dbReference type="Proteomes" id="UP000008983">
    <property type="component" value="Unassembled WGS sequence"/>
</dbReference>
<reference evidence="3 4" key="1">
    <citation type="submission" date="2011-07" db="EMBL/GenBank/DDBJ databases">
        <authorList>
            <person name="Coyne R."/>
            <person name="Brami D."/>
            <person name="Johnson J."/>
            <person name="Hostetler J."/>
            <person name="Hannick L."/>
            <person name="Clark T."/>
            <person name="Cassidy-Hanley D."/>
            <person name="Inman J."/>
        </authorList>
    </citation>
    <scope>NUCLEOTIDE SEQUENCE [LARGE SCALE GENOMIC DNA]</scope>
    <source>
        <strain evidence="3 4">G5</strain>
    </source>
</reference>
<gene>
    <name evidence="3" type="ORF">IMG5_024050</name>
</gene>
<dbReference type="GO" id="GO:0004673">
    <property type="term" value="F:protein histidine kinase activity"/>
    <property type="evidence" value="ECO:0007669"/>
    <property type="project" value="UniProtKB-EC"/>
</dbReference>
<dbReference type="PROSITE" id="PS50110">
    <property type="entry name" value="RESPONSE_REGULATORY"/>
    <property type="match status" value="1"/>
</dbReference>
<sequence length="80" mass="9107">MEWKGKQLGTIAIEETDENIVLIVDDGVFNIFALSNAIKIVYPNVKIVEAQNGQQAIEKVHKYNGQGYKEFYTDYCSYSI</sequence>
<accession>G0QL05</accession>
<keyword evidence="4" id="KW-1185">Reference proteome</keyword>
<evidence type="ECO:0000313" key="3">
    <source>
        <dbReference type="EMBL" id="EGR34100.1"/>
    </source>
</evidence>
<name>G0QL05_ICHMU</name>
<proteinExistence type="predicted"/>
<dbReference type="InterPro" id="IPR011006">
    <property type="entry name" value="CheY-like_superfamily"/>
</dbReference>
<organism evidence="3 4">
    <name type="scientific">Ichthyophthirius multifiliis</name>
    <name type="common">White spot disease agent</name>
    <name type="synonym">Ich</name>
    <dbReference type="NCBI Taxonomy" id="5932"/>
    <lineage>
        <taxon>Eukaryota</taxon>
        <taxon>Sar</taxon>
        <taxon>Alveolata</taxon>
        <taxon>Ciliophora</taxon>
        <taxon>Intramacronucleata</taxon>
        <taxon>Oligohymenophorea</taxon>
        <taxon>Hymenostomatida</taxon>
        <taxon>Ophryoglenina</taxon>
        <taxon>Ichthyophthirius</taxon>
    </lineage>
</organism>
<evidence type="ECO:0000256" key="1">
    <source>
        <dbReference type="PROSITE-ProRule" id="PRU00169"/>
    </source>
</evidence>
<dbReference type="EMBL" id="GL983206">
    <property type="protein sequence ID" value="EGR34100.1"/>
    <property type="molecule type" value="Genomic_DNA"/>
</dbReference>
<dbReference type="GO" id="GO:0000160">
    <property type="term" value="P:phosphorelay signal transduction system"/>
    <property type="evidence" value="ECO:0007669"/>
    <property type="project" value="InterPro"/>
</dbReference>
<dbReference type="RefSeq" id="XP_004039404.1">
    <property type="nucleotide sequence ID" value="XM_004039356.1"/>
</dbReference>
<dbReference type="EC" id="2.7.13.3" evidence="3"/>
<evidence type="ECO:0000313" key="4">
    <source>
        <dbReference type="Proteomes" id="UP000008983"/>
    </source>
</evidence>
<dbReference type="AlphaFoldDB" id="G0QL05"/>
<comment type="caution">
    <text evidence="1">Lacks conserved residue(s) required for the propagation of feature annotation.</text>
</comment>
<protein>
    <submittedName>
        <fullName evidence="3">Response regulator receiver domain protein</fullName>
        <ecNumber evidence="3">2.7.13.3</ecNumber>
    </submittedName>
</protein>
<keyword evidence="3" id="KW-0808">Transferase</keyword>
<dbReference type="GeneID" id="14910289"/>
<dbReference type="InParanoid" id="G0QL05"/>
<feature type="domain" description="Response regulatory" evidence="2">
    <location>
        <begin position="20"/>
        <end position="80"/>
    </location>
</feature>
<dbReference type="SUPFAM" id="SSF52172">
    <property type="entry name" value="CheY-like"/>
    <property type="match status" value="1"/>
</dbReference>
<dbReference type="InterPro" id="IPR001789">
    <property type="entry name" value="Sig_transdc_resp-reg_receiver"/>
</dbReference>